<evidence type="ECO:0000313" key="2">
    <source>
        <dbReference type="Proteomes" id="UP000396835"/>
    </source>
</evidence>
<proteinExistence type="predicted"/>
<name>A0A449I2E1_9BACE</name>
<protein>
    <submittedName>
        <fullName evidence="1">Uncharacterized protein</fullName>
    </submittedName>
</protein>
<evidence type="ECO:0000313" key="1">
    <source>
        <dbReference type="EMBL" id="VFB13487.1"/>
    </source>
</evidence>
<dbReference type="EMBL" id="CAACYH010000004">
    <property type="protein sequence ID" value="VFB13487.1"/>
    <property type="molecule type" value="Genomic_DNA"/>
</dbReference>
<sequence length="58" mass="6756">MLPDSKITEIFFVIDKFSQVFDVTIKGEQIFAQKFLLNPAFKALWRGLKIFSKNSPDF</sequence>
<organism evidence="1 2">
    <name type="scientific">Prevotella heparinolytica</name>
    <dbReference type="NCBI Taxonomy" id="28113"/>
    <lineage>
        <taxon>Bacteria</taxon>
        <taxon>Pseudomonadati</taxon>
        <taxon>Bacteroidota</taxon>
        <taxon>Bacteroidia</taxon>
        <taxon>Bacteroidales</taxon>
        <taxon>Bacteroidaceae</taxon>
        <taxon>Bacteroides</taxon>
    </lineage>
</organism>
<gene>
    <name evidence="1" type="ORF">NCTC7812_01011</name>
</gene>
<accession>A0A449I2E1</accession>
<reference evidence="1 2" key="1">
    <citation type="submission" date="2019-02" db="EMBL/GenBank/DDBJ databases">
        <authorList>
            <consortium name="Pathogen Informatics"/>
        </authorList>
    </citation>
    <scope>NUCLEOTIDE SEQUENCE [LARGE SCALE GENOMIC DNA]</scope>
    <source>
        <strain evidence="1 2">3012STDY7078512</strain>
    </source>
</reference>
<dbReference type="Proteomes" id="UP000396835">
    <property type="component" value="Unassembled WGS sequence"/>
</dbReference>
<dbReference type="AlphaFoldDB" id="A0A449I2E1"/>